<proteinExistence type="predicted"/>
<dbReference type="Proteomes" id="UP000789706">
    <property type="component" value="Unassembled WGS sequence"/>
</dbReference>
<feature type="non-terminal residue" evidence="1">
    <location>
        <position position="1"/>
    </location>
</feature>
<reference evidence="1" key="1">
    <citation type="submission" date="2021-06" db="EMBL/GenBank/DDBJ databases">
        <authorList>
            <person name="Kallberg Y."/>
            <person name="Tangrot J."/>
            <person name="Rosling A."/>
        </authorList>
    </citation>
    <scope>NUCLEOTIDE SEQUENCE</scope>
    <source>
        <strain evidence="1">AZ414A</strain>
    </source>
</reference>
<keyword evidence="2" id="KW-1185">Reference proteome</keyword>
<evidence type="ECO:0000313" key="2">
    <source>
        <dbReference type="Proteomes" id="UP000789706"/>
    </source>
</evidence>
<dbReference type="OrthoDB" id="2425422at2759"/>
<gene>
    <name evidence="1" type="ORF">DEBURN_LOCUS8336</name>
</gene>
<sequence length="54" mass="6161">EMRDELIKYVESNEIEEQDIPKVSTIQGWISRYAAAFKEQATEAALRSNAQNTS</sequence>
<dbReference type="AlphaFoldDB" id="A0A9N9BT13"/>
<accession>A0A9N9BT13</accession>
<organism evidence="1 2">
    <name type="scientific">Diversispora eburnea</name>
    <dbReference type="NCBI Taxonomy" id="1213867"/>
    <lineage>
        <taxon>Eukaryota</taxon>
        <taxon>Fungi</taxon>
        <taxon>Fungi incertae sedis</taxon>
        <taxon>Mucoromycota</taxon>
        <taxon>Glomeromycotina</taxon>
        <taxon>Glomeromycetes</taxon>
        <taxon>Diversisporales</taxon>
        <taxon>Diversisporaceae</taxon>
        <taxon>Diversispora</taxon>
    </lineage>
</organism>
<protein>
    <submittedName>
        <fullName evidence="1">11294_t:CDS:1</fullName>
    </submittedName>
</protein>
<name>A0A9N9BT13_9GLOM</name>
<comment type="caution">
    <text evidence="1">The sequence shown here is derived from an EMBL/GenBank/DDBJ whole genome shotgun (WGS) entry which is preliminary data.</text>
</comment>
<evidence type="ECO:0000313" key="1">
    <source>
        <dbReference type="EMBL" id="CAG8576178.1"/>
    </source>
</evidence>
<dbReference type="EMBL" id="CAJVPK010001204">
    <property type="protein sequence ID" value="CAG8576178.1"/>
    <property type="molecule type" value="Genomic_DNA"/>
</dbReference>